<dbReference type="Proteomes" id="UP000483820">
    <property type="component" value="Chromosome III"/>
</dbReference>
<organism evidence="1 2">
    <name type="scientific">Caenorhabditis remanei</name>
    <name type="common">Caenorhabditis vulgaris</name>
    <dbReference type="NCBI Taxonomy" id="31234"/>
    <lineage>
        <taxon>Eukaryota</taxon>
        <taxon>Metazoa</taxon>
        <taxon>Ecdysozoa</taxon>
        <taxon>Nematoda</taxon>
        <taxon>Chromadorea</taxon>
        <taxon>Rhabditida</taxon>
        <taxon>Rhabditina</taxon>
        <taxon>Rhabditomorpha</taxon>
        <taxon>Rhabditoidea</taxon>
        <taxon>Rhabditidae</taxon>
        <taxon>Peloderinae</taxon>
        <taxon>Caenorhabditis</taxon>
    </lineage>
</organism>
<dbReference type="RefSeq" id="XP_053586801.1">
    <property type="nucleotide sequence ID" value="XM_053727224.1"/>
</dbReference>
<accession>A0A6A5H2V8</accession>
<sequence length="179" mass="20722">MDERWLFGLWIGDHEWWSTDMIPHLTGHEDESDGETHESPHSSVEKEVQTVSLHVQHSEEQQNEKSNYNWSRVVWWADHTDLNFSLISNKSSDRISIESLSLEIHLLWTLLGTEFWSEMVENWGSVEIHLLEDLWSIFVVDDSEEHLTAVGFGAGVAVRVGDNHELVVCWSGIRDLVMK</sequence>
<evidence type="ECO:0000313" key="2">
    <source>
        <dbReference type="Proteomes" id="UP000483820"/>
    </source>
</evidence>
<dbReference type="CTD" id="78774841"/>
<dbReference type="GeneID" id="78774841"/>
<dbReference type="KEGG" id="crq:GCK72_009124"/>
<dbReference type="AlphaFoldDB" id="A0A6A5H2V8"/>
<gene>
    <name evidence="1" type="ORF">GCK72_009124</name>
</gene>
<evidence type="ECO:0000313" key="1">
    <source>
        <dbReference type="EMBL" id="KAF1760873.1"/>
    </source>
</evidence>
<proteinExistence type="predicted"/>
<comment type="caution">
    <text evidence="1">The sequence shown here is derived from an EMBL/GenBank/DDBJ whole genome shotgun (WGS) entry which is preliminary data.</text>
</comment>
<reference evidence="1 2" key="1">
    <citation type="submission" date="2019-12" db="EMBL/GenBank/DDBJ databases">
        <title>Chromosome-level assembly of the Caenorhabditis remanei genome.</title>
        <authorList>
            <person name="Teterina A.A."/>
            <person name="Willis J.H."/>
            <person name="Phillips P.C."/>
        </authorList>
    </citation>
    <scope>NUCLEOTIDE SEQUENCE [LARGE SCALE GENOMIC DNA]</scope>
    <source>
        <strain evidence="1 2">PX506</strain>
        <tissue evidence="1">Whole organism</tissue>
    </source>
</reference>
<protein>
    <submittedName>
        <fullName evidence="1">Uncharacterized protein</fullName>
    </submittedName>
</protein>
<dbReference type="EMBL" id="WUAV01000003">
    <property type="protein sequence ID" value="KAF1760873.1"/>
    <property type="molecule type" value="Genomic_DNA"/>
</dbReference>
<name>A0A6A5H2V8_CAERE</name>